<dbReference type="Pfam" id="PF03372">
    <property type="entry name" value="Exo_endo_phos"/>
    <property type="match status" value="1"/>
</dbReference>
<accession>A0AAW1L912</accession>
<keyword evidence="2" id="KW-0255">Endonuclease</keyword>
<dbReference type="PANTHER" id="PTHR33395:SF22">
    <property type="entry name" value="REVERSE TRANSCRIPTASE DOMAIN-CONTAINING PROTEIN"/>
    <property type="match status" value="1"/>
</dbReference>
<dbReference type="GO" id="GO:0007508">
    <property type="term" value="P:larval heart development"/>
    <property type="evidence" value="ECO:0007669"/>
    <property type="project" value="TreeGrafter"/>
</dbReference>
<dbReference type="InterPro" id="IPR036691">
    <property type="entry name" value="Endo/exonu/phosph_ase_sf"/>
</dbReference>
<protein>
    <submittedName>
        <fullName evidence="2">Endonuclease-reverse transcriptase</fullName>
    </submittedName>
</protein>
<dbReference type="EMBL" id="JASPKY010000148">
    <property type="protein sequence ID" value="KAK9730390.1"/>
    <property type="molecule type" value="Genomic_DNA"/>
</dbReference>
<evidence type="ECO:0000259" key="1">
    <source>
        <dbReference type="Pfam" id="PF03372"/>
    </source>
</evidence>
<keyword evidence="3" id="KW-1185">Reference proteome</keyword>
<sequence length="266" mass="30191">MLPSLDFFREHLSGGGCSVCCLSETWLSDSIPDNEVCVEGYKIIRKDRGSRGGGVAIYLHDRISYKIITTSLGIEQLWISVTVSNLKLAIGVVYRPPRCNYNFFINELENTLSLIIPEYDLVALLGDFNINLSIFDSVSATSLIDMTNAFGLTQMVPTATRTTRLSSSLIDLIFISDPELVREVCVSPLHNVSDHDLVSATLILDNPIPNNNIYREYRSYRKFDYDAFQHDLNQIPFFYMYDMNSVDDKANWLSQNLMSLMDRPKT</sequence>
<dbReference type="GO" id="GO:0031012">
    <property type="term" value="C:extracellular matrix"/>
    <property type="evidence" value="ECO:0007669"/>
    <property type="project" value="TreeGrafter"/>
</dbReference>
<name>A0AAW1L912_POPJA</name>
<feature type="domain" description="Endonuclease/exonuclease/phosphatase" evidence="1">
    <location>
        <begin position="8"/>
        <end position="195"/>
    </location>
</feature>
<dbReference type="GO" id="GO:0061343">
    <property type="term" value="P:cell adhesion involved in heart morphogenesis"/>
    <property type="evidence" value="ECO:0007669"/>
    <property type="project" value="TreeGrafter"/>
</dbReference>
<dbReference type="PANTHER" id="PTHR33395">
    <property type="entry name" value="TRANSCRIPTASE, PUTATIVE-RELATED-RELATED"/>
    <property type="match status" value="1"/>
</dbReference>
<evidence type="ECO:0000313" key="3">
    <source>
        <dbReference type="Proteomes" id="UP001458880"/>
    </source>
</evidence>
<dbReference type="SUPFAM" id="SSF56219">
    <property type="entry name" value="DNase I-like"/>
    <property type="match status" value="1"/>
</dbReference>
<comment type="caution">
    <text evidence="2">The sequence shown here is derived from an EMBL/GenBank/DDBJ whole genome shotgun (WGS) entry which is preliminary data.</text>
</comment>
<dbReference type="Proteomes" id="UP001458880">
    <property type="component" value="Unassembled WGS sequence"/>
</dbReference>
<dbReference type="AlphaFoldDB" id="A0AAW1L912"/>
<evidence type="ECO:0000313" key="2">
    <source>
        <dbReference type="EMBL" id="KAK9730390.1"/>
    </source>
</evidence>
<proteinExistence type="predicted"/>
<keyword evidence="2" id="KW-0378">Hydrolase</keyword>
<keyword evidence="2" id="KW-0540">Nuclease</keyword>
<dbReference type="GO" id="GO:0004519">
    <property type="term" value="F:endonuclease activity"/>
    <property type="evidence" value="ECO:0007669"/>
    <property type="project" value="UniProtKB-KW"/>
</dbReference>
<gene>
    <name evidence="2" type="ORF">QE152_g15261</name>
</gene>
<dbReference type="Gene3D" id="3.60.10.10">
    <property type="entry name" value="Endonuclease/exonuclease/phosphatase"/>
    <property type="match status" value="1"/>
</dbReference>
<dbReference type="InterPro" id="IPR005135">
    <property type="entry name" value="Endo/exonuclease/phosphatase"/>
</dbReference>
<reference evidence="2 3" key="1">
    <citation type="journal article" date="2024" name="BMC Genomics">
        <title>De novo assembly and annotation of Popillia japonica's genome with initial clues to its potential as an invasive pest.</title>
        <authorList>
            <person name="Cucini C."/>
            <person name="Boschi S."/>
            <person name="Funari R."/>
            <person name="Cardaioli E."/>
            <person name="Iannotti N."/>
            <person name="Marturano G."/>
            <person name="Paoli F."/>
            <person name="Bruttini M."/>
            <person name="Carapelli A."/>
            <person name="Frati F."/>
            <person name="Nardi F."/>
        </authorList>
    </citation>
    <scope>NUCLEOTIDE SEQUENCE [LARGE SCALE GENOMIC DNA]</scope>
    <source>
        <strain evidence="2">DMR45628</strain>
    </source>
</reference>
<organism evidence="2 3">
    <name type="scientific">Popillia japonica</name>
    <name type="common">Japanese beetle</name>
    <dbReference type="NCBI Taxonomy" id="7064"/>
    <lineage>
        <taxon>Eukaryota</taxon>
        <taxon>Metazoa</taxon>
        <taxon>Ecdysozoa</taxon>
        <taxon>Arthropoda</taxon>
        <taxon>Hexapoda</taxon>
        <taxon>Insecta</taxon>
        <taxon>Pterygota</taxon>
        <taxon>Neoptera</taxon>
        <taxon>Endopterygota</taxon>
        <taxon>Coleoptera</taxon>
        <taxon>Polyphaga</taxon>
        <taxon>Scarabaeiformia</taxon>
        <taxon>Scarabaeidae</taxon>
        <taxon>Rutelinae</taxon>
        <taxon>Popillia</taxon>
    </lineage>
</organism>